<dbReference type="Proteomes" id="UP001526426">
    <property type="component" value="Unassembled WGS sequence"/>
</dbReference>
<evidence type="ECO:0000259" key="2">
    <source>
        <dbReference type="PROSITE" id="PS51272"/>
    </source>
</evidence>
<dbReference type="InterPro" id="IPR011459">
    <property type="entry name" value="DUF1565"/>
</dbReference>
<evidence type="ECO:0000313" key="3">
    <source>
        <dbReference type="EMBL" id="MCW6036712.1"/>
    </source>
</evidence>
<dbReference type="Pfam" id="PF00395">
    <property type="entry name" value="SLH"/>
    <property type="match status" value="6"/>
</dbReference>
<feature type="domain" description="SLH" evidence="2">
    <location>
        <begin position="492"/>
        <end position="555"/>
    </location>
</feature>
<feature type="region of interest" description="Disordered" evidence="1">
    <location>
        <begin position="1"/>
        <end position="20"/>
    </location>
</feature>
<dbReference type="PANTHER" id="PTHR43308">
    <property type="entry name" value="OUTER MEMBRANE PROTEIN ALPHA-RELATED"/>
    <property type="match status" value="1"/>
</dbReference>
<dbReference type="Gene3D" id="2.160.20.10">
    <property type="entry name" value="Single-stranded right-handed beta-helix, Pectin lyase-like"/>
    <property type="match status" value="1"/>
</dbReference>
<organism evidence="3 4">
    <name type="scientific">Spirulina subsalsa FACHB-351</name>
    <dbReference type="NCBI Taxonomy" id="234711"/>
    <lineage>
        <taxon>Bacteria</taxon>
        <taxon>Bacillati</taxon>
        <taxon>Cyanobacteriota</taxon>
        <taxon>Cyanophyceae</taxon>
        <taxon>Spirulinales</taxon>
        <taxon>Spirulinaceae</taxon>
        <taxon>Spirulina</taxon>
    </lineage>
</organism>
<name>A0ABT3L5C5_9CYAN</name>
<dbReference type="InterPro" id="IPR001119">
    <property type="entry name" value="SLH_dom"/>
</dbReference>
<dbReference type="PANTHER" id="PTHR43308:SF5">
    <property type="entry name" value="S-LAYER PROTEIN _ PEPTIDOGLYCAN ENDO-BETA-N-ACETYLGLUCOSAMINIDASE"/>
    <property type="match status" value="1"/>
</dbReference>
<feature type="domain" description="SLH" evidence="2">
    <location>
        <begin position="356"/>
        <end position="419"/>
    </location>
</feature>
<feature type="domain" description="SLH" evidence="2">
    <location>
        <begin position="295"/>
        <end position="355"/>
    </location>
</feature>
<feature type="domain" description="SLH" evidence="2">
    <location>
        <begin position="420"/>
        <end position="483"/>
    </location>
</feature>
<dbReference type="InterPro" id="IPR011050">
    <property type="entry name" value="Pectin_lyase_fold/virulence"/>
</dbReference>
<dbReference type="InterPro" id="IPR051465">
    <property type="entry name" value="Cell_Envelope_Struct_Comp"/>
</dbReference>
<dbReference type="EMBL" id="JAIHOM010000044">
    <property type="protein sequence ID" value="MCW6036712.1"/>
    <property type="molecule type" value="Genomic_DNA"/>
</dbReference>
<reference evidence="3 4" key="1">
    <citation type="submission" date="2021-08" db="EMBL/GenBank/DDBJ databases">
        <title>Draft genome sequence of Spirulina subsalsa with high tolerance to salinity and hype-accumulation of phycocyanin.</title>
        <authorList>
            <person name="Pei H."/>
            <person name="Jiang L."/>
        </authorList>
    </citation>
    <scope>NUCLEOTIDE SEQUENCE [LARGE SCALE GENOMIC DNA]</scope>
    <source>
        <strain evidence="3 4">FACHB-351</strain>
    </source>
</reference>
<proteinExistence type="predicted"/>
<accession>A0ABT3L5C5</accession>
<evidence type="ECO:0000313" key="4">
    <source>
        <dbReference type="Proteomes" id="UP001526426"/>
    </source>
</evidence>
<dbReference type="RefSeq" id="WP_265264515.1">
    <property type="nucleotide sequence ID" value="NZ_JAIHOM010000044.1"/>
</dbReference>
<dbReference type="InterPro" id="IPR012334">
    <property type="entry name" value="Pectin_lyas_fold"/>
</dbReference>
<feature type="domain" description="SLH" evidence="2">
    <location>
        <begin position="615"/>
        <end position="679"/>
    </location>
</feature>
<dbReference type="Pfam" id="PF07602">
    <property type="entry name" value="DUF1565"/>
    <property type="match status" value="1"/>
</dbReference>
<evidence type="ECO:0000256" key="1">
    <source>
        <dbReference type="SAM" id="MobiDB-lite"/>
    </source>
</evidence>
<gene>
    <name evidence="3" type="ORF">K4A83_10625</name>
</gene>
<keyword evidence="4" id="KW-1185">Reference proteome</keyword>
<sequence length="684" mass="74314">MTTLYVNPVTGRDQGTGSQNAPFKTLTYSLTQAGKNTIIRLSPGTYDGQSGEKFPLIIPSGVMVIGQESQQGKGVILSGGGVYQSPTFQQQNITVLLQDQAQLRGVTVRNGQAKGIGIWIESSAPTVAQNTVTQCPLAGIFITGTAKPVIADNRLVEMPASGIFLRRNAKGEIRRNLCEKTAYGMTVSDDSAPLLADNQLRGNRVGIYLTHRVKPVLRRNLLEFNAMTGLVVREQAKPDLGHPQDPALNILRENEQGDLSNETTQTLVSVGNQLNPSRVQGRVDFVAAQVATVGMGPLAFRDLEQHWGADFIRVLAAGDWVRGFPDGTFRPEGKLTRAEFAALLAKCFDLPRQLGTRFTFPDVPEGFWGAAAIGKAAAMGFLAGFGDGTFRPQANLTRIQALVALVNGLGLTGGALDGLLLYRDRTQIPSYGSQAVAIATQKRLVVNYPDLKTLNPQREITRAEVAAFLHQALVVTGKTTALISPYIVEADFYLPSFTDIEGHWAEAFIRRLASLDWISGFPDGSFRPNDPISRAQYAALLVRVFNPQPMRPTTQFLDLLPDYWGWGAIQRAYQGGFLSGFPDGTFHPEQLLRRVHLLVSLVSGLGLPSGDLSRLERYEDQGEIPSYAGSAIAAATEAGFVVNYPRVTHLNPKQEATRGEAVAMVYQALVYQGKVSPIDSEYVV</sequence>
<feature type="domain" description="SLH" evidence="2">
    <location>
        <begin position="556"/>
        <end position="613"/>
    </location>
</feature>
<comment type="caution">
    <text evidence="3">The sequence shown here is derived from an EMBL/GenBank/DDBJ whole genome shotgun (WGS) entry which is preliminary data.</text>
</comment>
<protein>
    <submittedName>
        <fullName evidence="3">S-layer homology domain-containing protein</fullName>
    </submittedName>
</protein>
<dbReference type="SUPFAM" id="SSF51126">
    <property type="entry name" value="Pectin lyase-like"/>
    <property type="match status" value="1"/>
</dbReference>
<dbReference type="PROSITE" id="PS51272">
    <property type="entry name" value="SLH"/>
    <property type="match status" value="6"/>
</dbReference>